<proteinExistence type="inferred from homology"/>
<comment type="caution">
    <text evidence="6">The sequence shown here is derived from an EMBL/GenBank/DDBJ whole genome shotgun (WGS) entry which is preliminary data.</text>
</comment>
<dbReference type="SUPFAM" id="SSF54001">
    <property type="entry name" value="Cysteine proteinases"/>
    <property type="match status" value="1"/>
</dbReference>
<accession>A0ABR1LZB6</accession>
<evidence type="ECO:0000313" key="6">
    <source>
        <dbReference type="EMBL" id="KAK7540080.1"/>
    </source>
</evidence>
<evidence type="ECO:0000313" key="7">
    <source>
        <dbReference type="Proteomes" id="UP001360953"/>
    </source>
</evidence>
<gene>
    <name evidence="6" type="ORF">J3D65DRAFT_310012</name>
</gene>
<keyword evidence="7" id="KW-1185">Reference proteome</keyword>
<organism evidence="6 7">
    <name type="scientific">Phyllosticta citribraziliensis</name>
    <dbReference type="NCBI Taxonomy" id="989973"/>
    <lineage>
        <taxon>Eukaryota</taxon>
        <taxon>Fungi</taxon>
        <taxon>Dikarya</taxon>
        <taxon>Ascomycota</taxon>
        <taxon>Pezizomycotina</taxon>
        <taxon>Dothideomycetes</taxon>
        <taxon>Dothideomycetes incertae sedis</taxon>
        <taxon>Botryosphaeriales</taxon>
        <taxon>Phyllostictaceae</taxon>
        <taxon>Phyllosticta</taxon>
    </lineage>
</organism>
<keyword evidence="2" id="KW-0645">Protease</keyword>
<dbReference type="InterPro" id="IPR038765">
    <property type="entry name" value="Papain-like_cys_pep_sf"/>
</dbReference>
<sequence>MPAISCHQEDGKTFKVPCLPGRASSPMMKLLGSLMDIYTPRPTIAKECASPTPDPHDRPPIRHPTPASPKAPRQRLGKMPQTEYSWPDTEQSDLMRAVKPRAPVSDNMGVGTGSKAPLQRLGKMQQTEYGLLDTEHSQDDSMPTAKLRAPVPDNMHVGTSSNGRSGRPLKRQIDGLVDTEQSQDDMMHAVKPRAPVPDNMHVGTSSNGRSGRPLKRRILEPPESLARAKTLGTHSPPSPSRSASSSRLREAAQIGQPEQQPDATAATRRRLSPPGWLSSTDISQLIAKFIQPDSRLLDIGRSGDGGPPWSEWTAHYTLKTEHKHVLVPVQMARSHWILLHVDIPASRARVYDSLAPSLVVRDAEDMARAIMSSMDISWDGSWKVEMVTHVRQTGTDDCGVFVIIFAIYIVARAPLPTEANAPLWRLLFQYLLLGEIETGVDHLVQDDQAVQGSESRQMLLGLHEAAARAKKLSKLDRDLSAMSRPVLDIMVKTNRRVEQDAMAIEAQSAHVEDHRRSLAYHFPSSSSEQQAPRASGERDMMAAVLGWMETKLVRLKAARAAAQAGAKEMQAGYQALKDLVDTAIAESDEQLRRARVATDEAAKILGELGK</sequence>
<name>A0ABR1LZB6_9PEZI</name>
<dbReference type="GeneID" id="92028164"/>
<reference evidence="6 7" key="1">
    <citation type="submission" date="2024-04" db="EMBL/GenBank/DDBJ databases">
        <title>Phyllosticta paracitricarpa is synonymous to the EU quarantine fungus P. citricarpa based on phylogenomic analyses.</title>
        <authorList>
            <consortium name="Lawrence Berkeley National Laboratory"/>
            <person name="Van ingen-buijs V.A."/>
            <person name="Van westerhoven A.C."/>
            <person name="Haridas S."/>
            <person name="Skiadas P."/>
            <person name="Martin F."/>
            <person name="Groenewald J.Z."/>
            <person name="Crous P.W."/>
            <person name="Seidl M.F."/>
        </authorList>
    </citation>
    <scope>NUCLEOTIDE SEQUENCE [LARGE SCALE GENOMIC DNA]</scope>
    <source>
        <strain evidence="6 7">CPC 17464</strain>
    </source>
</reference>
<protein>
    <recommendedName>
        <fullName evidence="5">Ubiquitin-like protease family profile domain-containing protein</fullName>
    </recommendedName>
</protein>
<dbReference type="RefSeq" id="XP_066657351.1">
    <property type="nucleotide sequence ID" value="XM_066795258.1"/>
</dbReference>
<feature type="region of interest" description="Disordered" evidence="4">
    <location>
        <begin position="44"/>
        <end position="89"/>
    </location>
</feature>
<dbReference type="Proteomes" id="UP001360953">
    <property type="component" value="Unassembled WGS sequence"/>
</dbReference>
<dbReference type="PROSITE" id="PS50600">
    <property type="entry name" value="ULP_PROTEASE"/>
    <property type="match status" value="1"/>
</dbReference>
<dbReference type="InterPro" id="IPR003653">
    <property type="entry name" value="Peptidase_C48_C"/>
</dbReference>
<evidence type="ECO:0000256" key="2">
    <source>
        <dbReference type="ARBA" id="ARBA00022670"/>
    </source>
</evidence>
<dbReference type="Pfam" id="PF02902">
    <property type="entry name" value="Peptidase_C48"/>
    <property type="match status" value="1"/>
</dbReference>
<evidence type="ECO:0000256" key="3">
    <source>
        <dbReference type="ARBA" id="ARBA00022801"/>
    </source>
</evidence>
<feature type="region of interest" description="Disordered" evidence="4">
    <location>
        <begin position="135"/>
        <end position="170"/>
    </location>
</feature>
<comment type="similarity">
    <text evidence="1">Belongs to the peptidase C48 family.</text>
</comment>
<evidence type="ECO:0000256" key="4">
    <source>
        <dbReference type="SAM" id="MobiDB-lite"/>
    </source>
</evidence>
<dbReference type="EMBL" id="JBBPEH010000004">
    <property type="protein sequence ID" value="KAK7540080.1"/>
    <property type="molecule type" value="Genomic_DNA"/>
</dbReference>
<keyword evidence="3" id="KW-0378">Hydrolase</keyword>
<evidence type="ECO:0000256" key="1">
    <source>
        <dbReference type="ARBA" id="ARBA00005234"/>
    </source>
</evidence>
<evidence type="ECO:0000259" key="5">
    <source>
        <dbReference type="PROSITE" id="PS50600"/>
    </source>
</evidence>
<feature type="region of interest" description="Disordered" evidence="4">
    <location>
        <begin position="191"/>
        <end position="276"/>
    </location>
</feature>
<dbReference type="Gene3D" id="3.40.395.10">
    <property type="entry name" value="Adenoviral Proteinase, Chain A"/>
    <property type="match status" value="1"/>
</dbReference>
<feature type="domain" description="Ubiquitin-like protease family profile" evidence="5">
    <location>
        <begin position="261"/>
        <end position="409"/>
    </location>
</feature>